<proteinExistence type="predicted"/>
<keyword evidence="2" id="KW-1133">Transmembrane helix</keyword>
<gene>
    <name evidence="3" type="ORF">L484_001989</name>
</gene>
<keyword evidence="2" id="KW-0472">Membrane</keyword>
<dbReference type="PANTHER" id="PTHR34938:SF1">
    <property type="entry name" value="PROTEIN FERTILITY RESTORER RF2, MITOCHONDRIAL"/>
    <property type="match status" value="1"/>
</dbReference>
<evidence type="ECO:0000256" key="2">
    <source>
        <dbReference type="SAM" id="Phobius"/>
    </source>
</evidence>
<protein>
    <submittedName>
        <fullName evidence="3">Uncharacterized protein</fullName>
    </submittedName>
</protein>
<dbReference type="Proteomes" id="UP000030645">
    <property type="component" value="Unassembled WGS sequence"/>
</dbReference>
<organism evidence="3 4">
    <name type="scientific">Morus notabilis</name>
    <dbReference type="NCBI Taxonomy" id="981085"/>
    <lineage>
        <taxon>Eukaryota</taxon>
        <taxon>Viridiplantae</taxon>
        <taxon>Streptophyta</taxon>
        <taxon>Embryophyta</taxon>
        <taxon>Tracheophyta</taxon>
        <taxon>Spermatophyta</taxon>
        <taxon>Magnoliopsida</taxon>
        <taxon>eudicotyledons</taxon>
        <taxon>Gunneridae</taxon>
        <taxon>Pentapetalae</taxon>
        <taxon>rosids</taxon>
        <taxon>fabids</taxon>
        <taxon>Rosales</taxon>
        <taxon>Moraceae</taxon>
        <taxon>Moreae</taxon>
        <taxon>Morus</taxon>
    </lineage>
</organism>
<sequence>MAGYFCCQSFIVTMSICTAAPSNVVNSPQLAPEWQKCQFSILTRLESLSATSRHKARIVGSKQRGKADLGSVCYQFHPLVARSGQVQSVRLEPVQNVKLEPIERGTCFAFAGTRKAVTHSTLRQSSAFICAAALNARCSAEQTQTVTRQAPTMTHIPAKDKLPDLDDGGTGFPPRDDGDGGGGGGGGGGNWSGGFFFFGFLLFLGFLKDKESEEPYRDERRR</sequence>
<dbReference type="STRING" id="981085.W9RNS5"/>
<dbReference type="GO" id="GO:0009507">
    <property type="term" value="C:chloroplast"/>
    <property type="evidence" value="ECO:0007669"/>
    <property type="project" value="TreeGrafter"/>
</dbReference>
<reference evidence="4" key="1">
    <citation type="submission" date="2013-01" db="EMBL/GenBank/DDBJ databases">
        <title>Draft Genome Sequence of a Mulberry Tree, Morus notabilis C.K. Schneid.</title>
        <authorList>
            <person name="He N."/>
            <person name="Zhao S."/>
        </authorList>
    </citation>
    <scope>NUCLEOTIDE SEQUENCE</scope>
</reference>
<dbReference type="GO" id="GO:0009658">
    <property type="term" value="P:chloroplast organization"/>
    <property type="evidence" value="ECO:0007669"/>
    <property type="project" value="TreeGrafter"/>
</dbReference>
<dbReference type="AlphaFoldDB" id="W9RNS5"/>
<dbReference type="PANTHER" id="PTHR34938">
    <property type="entry name" value="PROTEIN FERTILITY RESTORER RF2, MITOCHONDRIAL"/>
    <property type="match status" value="1"/>
</dbReference>
<accession>W9RNS5</accession>
<feature type="transmembrane region" description="Helical" evidence="2">
    <location>
        <begin position="191"/>
        <end position="207"/>
    </location>
</feature>
<dbReference type="InterPro" id="IPR040299">
    <property type="entry name" value="RF2K-like"/>
</dbReference>
<keyword evidence="4" id="KW-1185">Reference proteome</keyword>
<evidence type="ECO:0000313" key="3">
    <source>
        <dbReference type="EMBL" id="EXB83381.1"/>
    </source>
</evidence>
<name>W9RNS5_9ROSA</name>
<keyword evidence="2" id="KW-0812">Transmembrane</keyword>
<evidence type="ECO:0000256" key="1">
    <source>
        <dbReference type="SAM" id="MobiDB-lite"/>
    </source>
</evidence>
<dbReference type="EMBL" id="KE344882">
    <property type="protein sequence ID" value="EXB83381.1"/>
    <property type="molecule type" value="Genomic_DNA"/>
</dbReference>
<dbReference type="GO" id="GO:0010027">
    <property type="term" value="P:thylakoid membrane organization"/>
    <property type="evidence" value="ECO:0007669"/>
    <property type="project" value="TreeGrafter"/>
</dbReference>
<evidence type="ECO:0000313" key="4">
    <source>
        <dbReference type="Proteomes" id="UP000030645"/>
    </source>
</evidence>
<feature type="region of interest" description="Disordered" evidence="1">
    <location>
        <begin position="157"/>
        <end position="186"/>
    </location>
</feature>
<dbReference type="eggNOG" id="ENOG502S1SV">
    <property type="taxonomic scope" value="Eukaryota"/>
</dbReference>